<protein>
    <recommendedName>
        <fullName evidence="5">Aspartate racemase</fullName>
    </recommendedName>
</protein>
<dbReference type="GO" id="GO:0047661">
    <property type="term" value="F:amino-acid racemase activity"/>
    <property type="evidence" value="ECO:0007669"/>
    <property type="project" value="InterPro"/>
</dbReference>
<dbReference type="PANTHER" id="PTHR21198:SF7">
    <property type="entry name" value="ASPARTATE-GLUTAMATE RACEMASE FAMILY"/>
    <property type="match status" value="1"/>
</dbReference>
<keyword evidence="4" id="KW-1185">Reference proteome</keyword>
<evidence type="ECO:0000313" key="3">
    <source>
        <dbReference type="EMBL" id="TVU34064.1"/>
    </source>
</evidence>
<dbReference type="AlphaFoldDB" id="A0A5J9VFC0"/>
<dbReference type="InterPro" id="IPR001920">
    <property type="entry name" value="Asp/Glu_race"/>
</dbReference>
<evidence type="ECO:0008006" key="5">
    <source>
        <dbReference type="Google" id="ProtNLM"/>
    </source>
</evidence>
<dbReference type="Gene3D" id="3.40.50.1860">
    <property type="match status" value="2"/>
</dbReference>
<evidence type="ECO:0000256" key="2">
    <source>
        <dbReference type="SAM" id="MobiDB-lite"/>
    </source>
</evidence>
<dbReference type="SUPFAM" id="SSF53681">
    <property type="entry name" value="Aspartate/glutamate racemase"/>
    <property type="match status" value="2"/>
</dbReference>
<comment type="caution">
    <text evidence="3">The sequence shown here is derived from an EMBL/GenBank/DDBJ whole genome shotgun (WGS) entry which is preliminary data.</text>
</comment>
<evidence type="ECO:0000256" key="1">
    <source>
        <dbReference type="ARBA" id="ARBA00023235"/>
    </source>
</evidence>
<dbReference type="PANTHER" id="PTHR21198">
    <property type="entry name" value="GLUTAMATE RACEMASE"/>
    <property type="match status" value="1"/>
</dbReference>
<keyword evidence="1" id="KW-0413">Isomerase</keyword>
<feature type="compositionally biased region" description="Low complexity" evidence="2">
    <location>
        <begin position="348"/>
        <end position="358"/>
    </location>
</feature>
<dbReference type="Proteomes" id="UP000324897">
    <property type="component" value="Unassembled WGS sequence"/>
</dbReference>
<sequence length="603" mass="65510">MAPATRRGRAAVESQPSSSVPARAPGAIEVQRRRVGGGGGWTSRRISIYASRVYFLLLILQIPLFRVPCRAGTCTTPIQVTSSQLVSNEIFPPSVVKAMLYPGAIMSNLTKSMTFPRWSDLFDIYNLTEAKNASAVVDLQRLEILAGSYFCVAGALVGIINPGRMTLFGTLLVIWGLVKEALFGKPVNSDPTQSSYVYPTIMIALVCAFMSVTYNVKKTARSSPAVTVAKPLQSSAKSKLNCYHPHLSAARRGIVSSFQLCLSTRSTGVRNSKSSTAMVQMSLQRSLAMSPRCSLYDSVHRIGGARRRWASCRSQSSCFAYNARLSPIVLNINSAIDPSEPKNQDENSSASRSGPYSRSCHPSGTIGVMGASSTSCLRFLEKFVCWSTSDGEEAPPFVICNDPLIKKELLSSGNQLTSDCDITLGKLLQKRLVLEQSGASCIVMPCQFLHAWHDKISQNCSVPFLHIGDCVVKELKAANLKPVEYGSNVRIGILATDSTLATNCYLDKLESQGFEVLCPDKASMEHTVLPSVNAFRKGDMEGARNLLRVSLQVLIVRAVNTIILASDDLVGILPDDDPLLKKCIDPLDALVREAITCTRTPRP</sequence>
<dbReference type="OrthoDB" id="187836at2759"/>
<dbReference type="Gramene" id="TVU34064">
    <property type="protein sequence ID" value="TVU34064"/>
    <property type="gene ID" value="EJB05_15889"/>
</dbReference>
<feature type="region of interest" description="Disordered" evidence="2">
    <location>
        <begin position="336"/>
        <end position="358"/>
    </location>
</feature>
<reference evidence="3 4" key="1">
    <citation type="journal article" date="2019" name="Sci. Rep.">
        <title>A high-quality genome of Eragrostis curvula grass provides insights into Poaceae evolution and supports new strategies to enhance forage quality.</title>
        <authorList>
            <person name="Carballo J."/>
            <person name="Santos B.A.C.M."/>
            <person name="Zappacosta D."/>
            <person name="Garbus I."/>
            <person name="Selva J.P."/>
            <person name="Gallo C.A."/>
            <person name="Diaz A."/>
            <person name="Albertini E."/>
            <person name="Caccamo M."/>
            <person name="Echenique V."/>
        </authorList>
    </citation>
    <scope>NUCLEOTIDE SEQUENCE [LARGE SCALE GENOMIC DNA]</scope>
    <source>
        <strain evidence="4">cv. Victoria</strain>
        <tissue evidence="3">Leaf</tissue>
    </source>
</reference>
<accession>A0A5J9VFC0</accession>
<name>A0A5J9VFC0_9POAL</name>
<organism evidence="3 4">
    <name type="scientific">Eragrostis curvula</name>
    <name type="common">weeping love grass</name>
    <dbReference type="NCBI Taxonomy" id="38414"/>
    <lineage>
        <taxon>Eukaryota</taxon>
        <taxon>Viridiplantae</taxon>
        <taxon>Streptophyta</taxon>
        <taxon>Embryophyta</taxon>
        <taxon>Tracheophyta</taxon>
        <taxon>Spermatophyta</taxon>
        <taxon>Magnoliopsida</taxon>
        <taxon>Liliopsida</taxon>
        <taxon>Poales</taxon>
        <taxon>Poaceae</taxon>
        <taxon>PACMAD clade</taxon>
        <taxon>Chloridoideae</taxon>
        <taxon>Eragrostideae</taxon>
        <taxon>Eragrostidinae</taxon>
        <taxon>Eragrostis</taxon>
    </lineage>
</organism>
<dbReference type="EMBL" id="RWGY01000009">
    <property type="protein sequence ID" value="TVU34064.1"/>
    <property type="molecule type" value="Genomic_DNA"/>
</dbReference>
<evidence type="ECO:0000313" key="4">
    <source>
        <dbReference type="Proteomes" id="UP000324897"/>
    </source>
</evidence>
<gene>
    <name evidence="3" type="ORF">EJB05_15889</name>
</gene>
<dbReference type="Pfam" id="PF01177">
    <property type="entry name" value="Asp_Glu_race"/>
    <property type="match status" value="1"/>
</dbReference>
<dbReference type="InterPro" id="IPR015942">
    <property type="entry name" value="Asp/Glu/hydantoin_racemase"/>
</dbReference>
<feature type="region of interest" description="Disordered" evidence="2">
    <location>
        <begin position="1"/>
        <end position="25"/>
    </location>
</feature>
<proteinExistence type="predicted"/>